<gene>
    <name evidence="2" type="ORF">SDC9_139188</name>
</gene>
<proteinExistence type="predicted"/>
<sequence length="113" mass="12280">MVGGVEPVERIDVAERQRERAVLGLHTGFEQPLERPGAAQLVAVNQRADEHMAAGLARVEMPYAFGACVACAPGRDVGRGQFKSQRCHGFAYSSILANCTILVYLAISSFRNF</sequence>
<evidence type="ECO:0000313" key="2">
    <source>
        <dbReference type="EMBL" id="MPM92054.1"/>
    </source>
</evidence>
<dbReference type="AlphaFoldDB" id="A0A645DRF1"/>
<comment type="caution">
    <text evidence="2">The sequence shown here is derived from an EMBL/GenBank/DDBJ whole genome shotgun (WGS) entry which is preliminary data.</text>
</comment>
<organism evidence="2">
    <name type="scientific">bioreactor metagenome</name>
    <dbReference type="NCBI Taxonomy" id="1076179"/>
    <lineage>
        <taxon>unclassified sequences</taxon>
        <taxon>metagenomes</taxon>
        <taxon>ecological metagenomes</taxon>
    </lineage>
</organism>
<reference evidence="2" key="1">
    <citation type="submission" date="2019-08" db="EMBL/GenBank/DDBJ databases">
        <authorList>
            <person name="Kucharzyk K."/>
            <person name="Murdoch R.W."/>
            <person name="Higgins S."/>
            <person name="Loffler F."/>
        </authorList>
    </citation>
    <scope>NUCLEOTIDE SEQUENCE</scope>
</reference>
<keyword evidence="1" id="KW-0472">Membrane</keyword>
<name>A0A645DRF1_9ZZZZ</name>
<keyword evidence="1" id="KW-0812">Transmembrane</keyword>
<evidence type="ECO:0000256" key="1">
    <source>
        <dbReference type="SAM" id="Phobius"/>
    </source>
</evidence>
<accession>A0A645DRF1</accession>
<dbReference type="EMBL" id="VSSQ01039036">
    <property type="protein sequence ID" value="MPM92054.1"/>
    <property type="molecule type" value="Genomic_DNA"/>
</dbReference>
<keyword evidence="1" id="KW-1133">Transmembrane helix</keyword>
<feature type="transmembrane region" description="Helical" evidence="1">
    <location>
        <begin position="89"/>
        <end position="107"/>
    </location>
</feature>
<protein>
    <submittedName>
        <fullName evidence="2">Uncharacterized protein</fullName>
    </submittedName>
</protein>